<dbReference type="Proteomes" id="UP000198415">
    <property type="component" value="Unassembled WGS sequence"/>
</dbReference>
<gene>
    <name evidence="2" type="ORF">SAMN06264365_103494</name>
</gene>
<evidence type="ECO:0000313" key="3">
    <source>
        <dbReference type="Proteomes" id="UP000198415"/>
    </source>
</evidence>
<feature type="region of interest" description="Disordered" evidence="1">
    <location>
        <begin position="1"/>
        <end position="21"/>
    </location>
</feature>
<name>A0A238XJB7_9ACTN</name>
<protein>
    <submittedName>
        <fullName evidence="2">Uncharacterized protein</fullName>
    </submittedName>
</protein>
<sequence>MIDSLRGGGATPAARRHPVTGPAQMSLAYAGLLPEHARTQALPSLPAVPGGDAYPDMLWSSPFTPPLWSTAATPSTGTTPEPATALDDPAPDGVALTGVDWHWALPIEVGGVTEQVAPVTRWAPNHWGLSLR</sequence>
<feature type="compositionally biased region" description="Low complexity" evidence="1">
    <location>
        <begin position="70"/>
        <end position="85"/>
    </location>
</feature>
<dbReference type="RefSeq" id="WP_143232293.1">
    <property type="nucleotide sequence ID" value="NZ_BOMU01000093.1"/>
</dbReference>
<feature type="region of interest" description="Disordered" evidence="1">
    <location>
        <begin position="69"/>
        <end position="90"/>
    </location>
</feature>
<evidence type="ECO:0000256" key="1">
    <source>
        <dbReference type="SAM" id="MobiDB-lite"/>
    </source>
</evidence>
<feature type="compositionally biased region" description="Gly residues" evidence="1">
    <location>
        <begin position="1"/>
        <end position="10"/>
    </location>
</feature>
<evidence type="ECO:0000313" key="2">
    <source>
        <dbReference type="EMBL" id="SNR58792.1"/>
    </source>
</evidence>
<proteinExistence type="predicted"/>
<dbReference type="AlphaFoldDB" id="A0A238XJB7"/>
<organism evidence="2 3">
    <name type="scientific">Actinoplanes regularis</name>
    <dbReference type="NCBI Taxonomy" id="52697"/>
    <lineage>
        <taxon>Bacteria</taxon>
        <taxon>Bacillati</taxon>
        <taxon>Actinomycetota</taxon>
        <taxon>Actinomycetes</taxon>
        <taxon>Micromonosporales</taxon>
        <taxon>Micromonosporaceae</taxon>
        <taxon>Actinoplanes</taxon>
    </lineage>
</organism>
<keyword evidence="3" id="KW-1185">Reference proteome</keyword>
<reference evidence="2 3" key="1">
    <citation type="submission" date="2017-06" db="EMBL/GenBank/DDBJ databases">
        <authorList>
            <person name="Kim H.J."/>
            <person name="Triplett B.A."/>
        </authorList>
    </citation>
    <scope>NUCLEOTIDE SEQUENCE [LARGE SCALE GENOMIC DNA]</scope>
    <source>
        <strain evidence="2 3">DSM 43151</strain>
    </source>
</reference>
<dbReference type="EMBL" id="FZNR01000003">
    <property type="protein sequence ID" value="SNR58792.1"/>
    <property type="molecule type" value="Genomic_DNA"/>
</dbReference>
<accession>A0A238XJB7</accession>